<name>A0ABV7VSW3_9GAMM</name>
<proteinExistence type="predicted"/>
<dbReference type="PANTHER" id="PTHR10000:SF8">
    <property type="entry name" value="HAD SUPERFAMILY HYDROLASE-LIKE, TYPE 3"/>
    <property type="match status" value="1"/>
</dbReference>
<dbReference type="InterPro" id="IPR006381">
    <property type="entry name" value="HAD-SF-IIB-MPGP"/>
</dbReference>
<keyword evidence="5" id="KW-1185">Reference proteome</keyword>
<accession>A0ABV7VSW3</accession>
<gene>
    <name evidence="4" type="ORF">ACFOMG_05780</name>
</gene>
<evidence type="ECO:0000256" key="3">
    <source>
        <dbReference type="ARBA" id="ARBA00022842"/>
    </source>
</evidence>
<dbReference type="SFLD" id="SFLDG01140">
    <property type="entry name" value="C2.B:_Phosphomannomutase_and_P"/>
    <property type="match status" value="1"/>
</dbReference>
<dbReference type="NCBIfam" id="TIGR01486">
    <property type="entry name" value="HAD-SF-IIB-MPGP"/>
    <property type="match status" value="1"/>
</dbReference>
<evidence type="ECO:0000313" key="4">
    <source>
        <dbReference type="EMBL" id="MFC3679621.1"/>
    </source>
</evidence>
<dbReference type="Pfam" id="PF08282">
    <property type="entry name" value="Hydrolase_3"/>
    <property type="match status" value="1"/>
</dbReference>
<sequence>MSPTRISRWIVLTDLDGTLLDHHNYQAEAAKESLSLLAQHNIPCIFNTSKTFAEVVQLRQQLGNSSPFVCENGSALFIAKNNAETAGFSTDQADYNSEIIATPYADLLRFLFQARQQGFSFRSFNDMPASEVAAMTGLDEQQAWLAKQRCASEPLLWQGDDHSLQQFRQLIRQHKLQLIQGGRFYHLMGDADKASAIGFFRNYYAHQYQLAPSQIGVIALGDGENDRNMLEQSDQPVVIPAACGQPLTLTHSQTITATSPGPAGWNQALLAWLEKHY</sequence>
<dbReference type="InterPro" id="IPR023214">
    <property type="entry name" value="HAD_sf"/>
</dbReference>
<protein>
    <submittedName>
        <fullName evidence="4">HAD-IIB family hydrolase</fullName>
    </submittedName>
</protein>
<evidence type="ECO:0000256" key="2">
    <source>
        <dbReference type="ARBA" id="ARBA00022801"/>
    </source>
</evidence>
<dbReference type="Proteomes" id="UP001595722">
    <property type="component" value="Unassembled WGS sequence"/>
</dbReference>
<dbReference type="EMBL" id="JBHRYB010000005">
    <property type="protein sequence ID" value="MFC3679621.1"/>
    <property type="molecule type" value="Genomic_DNA"/>
</dbReference>
<keyword evidence="2 4" id="KW-0378">Hydrolase</keyword>
<evidence type="ECO:0000313" key="5">
    <source>
        <dbReference type="Proteomes" id="UP001595722"/>
    </source>
</evidence>
<dbReference type="PANTHER" id="PTHR10000">
    <property type="entry name" value="PHOSPHOSERINE PHOSPHATASE"/>
    <property type="match status" value="1"/>
</dbReference>
<dbReference type="NCBIfam" id="TIGR01484">
    <property type="entry name" value="HAD-SF-IIB"/>
    <property type="match status" value="1"/>
</dbReference>
<dbReference type="InterPro" id="IPR036412">
    <property type="entry name" value="HAD-like_sf"/>
</dbReference>
<dbReference type="Gene3D" id="3.30.980.20">
    <property type="entry name" value="Putative mannosyl-3-phosphoglycerate phosphatase, domain 2"/>
    <property type="match status" value="1"/>
</dbReference>
<dbReference type="InterPro" id="IPR006379">
    <property type="entry name" value="HAD-SF_hydro_IIB"/>
</dbReference>
<reference evidence="5" key="1">
    <citation type="journal article" date="2019" name="Int. J. Syst. Evol. Microbiol.">
        <title>The Global Catalogue of Microorganisms (GCM) 10K type strain sequencing project: providing services to taxonomists for standard genome sequencing and annotation.</title>
        <authorList>
            <consortium name="The Broad Institute Genomics Platform"/>
            <consortium name="The Broad Institute Genome Sequencing Center for Infectious Disease"/>
            <person name="Wu L."/>
            <person name="Ma J."/>
        </authorList>
    </citation>
    <scope>NUCLEOTIDE SEQUENCE [LARGE SCALE GENOMIC DNA]</scope>
    <source>
        <strain evidence="5">KCTC 42424</strain>
    </source>
</reference>
<organism evidence="4 5">
    <name type="scientific">Bacterioplanoides pacificum</name>
    <dbReference type="NCBI Taxonomy" id="1171596"/>
    <lineage>
        <taxon>Bacteria</taxon>
        <taxon>Pseudomonadati</taxon>
        <taxon>Pseudomonadota</taxon>
        <taxon>Gammaproteobacteria</taxon>
        <taxon>Oceanospirillales</taxon>
        <taxon>Oceanospirillaceae</taxon>
        <taxon>Bacterioplanoides</taxon>
    </lineage>
</organism>
<keyword evidence="3" id="KW-0460">Magnesium</keyword>
<dbReference type="RefSeq" id="WP_376865363.1">
    <property type="nucleotide sequence ID" value="NZ_JBHRYB010000005.1"/>
</dbReference>
<dbReference type="SFLD" id="SFLDS00003">
    <property type="entry name" value="Haloacid_Dehalogenase"/>
    <property type="match status" value="1"/>
</dbReference>
<dbReference type="Gene3D" id="3.40.50.1000">
    <property type="entry name" value="HAD superfamily/HAD-like"/>
    <property type="match status" value="1"/>
</dbReference>
<evidence type="ECO:0000256" key="1">
    <source>
        <dbReference type="ARBA" id="ARBA00022723"/>
    </source>
</evidence>
<dbReference type="SUPFAM" id="SSF56784">
    <property type="entry name" value="HAD-like"/>
    <property type="match status" value="1"/>
</dbReference>
<dbReference type="GO" id="GO:0016787">
    <property type="term" value="F:hydrolase activity"/>
    <property type="evidence" value="ECO:0007669"/>
    <property type="project" value="UniProtKB-KW"/>
</dbReference>
<comment type="caution">
    <text evidence="4">The sequence shown here is derived from an EMBL/GenBank/DDBJ whole genome shotgun (WGS) entry which is preliminary data.</text>
</comment>
<dbReference type="SFLD" id="SFLDG01142">
    <property type="entry name" value="C2.B.2:_Mannosyl-3-phosphoglyc"/>
    <property type="match status" value="1"/>
</dbReference>
<keyword evidence="1" id="KW-0479">Metal-binding</keyword>